<keyword evidence="1" id="KW-1133">Transmembrane helix</keyword>
<dbReference type="Proteomes" id="UP001210678">
    <property type="component" value="Unassembled WGS sequence"/>
</dbReference>
<feature type="transmembrane region" description="Helical" evidence="1">
    <location>
        <begin position="33"/>
        <end position="55"/>
    </location>
</feature>
<keyword evidence="4" id="KW-1185">Reference proteome</keyword>
<organism evidence="3 4">
    <name type="scientific">Vibrio algarum</name>
    <dbReference type="NCBI Taxonomy" id="3020714"/>
    <lineage>
        <taxon>Bacteria</taxon>
        <taxon>Pseudomonadati</taxon>
        <taxon>Pseudomonadota</taxon>
        <taxon>Gammaproteobacteria</taxon>
        <taxon>Vibrionales</taxon>
        <taxon>Vibrionaceae</taxon>
        <taxon>Vibrio</taxon>
    </lineage>
</organism>
<dbReference type="Pfam" id="PF07331">
    <property type="entry name" value="TctB"/>
    <property type="match status" value="1"/>
</dbReference>
<keyword evidence="1" id="KW-0812">Transmembrane</keyword>
<evidence type="ECO:0000256" key="1">
    <source>
        <dbReference type="SAM" id="Phobius"/>
    </source>
</evidence>
<feature type="domain" description="DUF1468" evidence="2">
    <location>
        <begin position="5"/>
        <end position="146"/>
    </location>
</feature>
<evidence type="ECO:0000313" key="3">
    <source>
        <dbReference type="EMBL" id="MDB1124971.1"/>
    </source>
</evidence>
<dbReference type="InterPro" id="IPR009936">
    <property type="entry name" value="DUF1468"/>
</dbReference>
<dbReference type="RefSeq" id="WP_272138247.1">
    <property type="nucleotide sequence ID" value="NZ_JAQLOI010000003.1"/>
</dbReference>
<sequence length="160" mass="17688">MGEIIFHVFLLAVMGLFFNETLDINTARMTDPIGPAGFPQAVIILAVLLLVPSLYKAVKKYKESSQEEKNSKIKELDPGFIALLGTIVLFALTIGYVGFWFGAVVIISLVMFILNERKPKKLILTTVIASLAFTFVFGNILSIPLPRGIGIFESLSYLIY</sequence>
<feature type="transmembrane region" description="Helical" evidence="1">
    <location>
        <begin position="76"/>
        <end position="92"/>
    </location>
</feature>
<protein>
    <submittedName>
        <fullName evidence="3">Tripartite tricarboxylate transporter TctB family protein</fullName>
    </submittedName>
</protein>
<comment type="caution">
    <text evidence="3">The sequence shown here is derived from an EMBL/GenBank/DDBJ whole genome shotgun (WGS) entry which is preliminary data.</text>
</comment>
<proteinExistence type="predicted"/>
<feature type="transmembrane region" description="Helical" evidence="1">
    <location>
        <begin position="122"/>
        <end position="145"/>
    </location>
</feature>
<name>A0ABT4YUZ0_9VIBR</name>
<keyword evidence="1" id="KW-0472">Membrane</keyword>
<accession>A0ABT4YUZ0</accession>
<dbReference type="EMBL" id="JAQLOI010000003">
    <property type="protein sequence ID" value="MDB1124971.1"/>
    <property type="molecule type" value="Genomic_DNA"/>
</dbReference>
<evidence type="ECO:0000259" key="2">
    <source>
        <dbReference type="Pfam" id="PF07331"/>
    </source>
</evidence>
<gene>
    <name evidence="3" type="ORF">PGX00_15540</name>
</gene>
<reference evidence="3 4" key="1">
    <citation type="submission" date="2023-01" db="EMBL/GenBank/DDBJ databases">
        <title>Vibrio sp. KJ40-1 sp.nov, isolated from marine algae.</title>
        <authorList>
            <person name="Butt M."/>
            <person name="Kim J.M.J."/>
            <person name="Jeon C.O.C."/>
        </authorList>
    </citation>
    <scope>NUCLEOTIDE SEQUENCE [LARGE SCALE GENOMIC DNA]</scope>
    <source>
        <strain evidence="3 4">KJ40-1</strain>
    </source>
</reference>
<evidence type="ECO:0000313" key="4">
    <source>
        <dbReference type="Proteomes" id="UP001210678"/>
    </source>
</evidence>